<reference evidence="2" key="1">
    <citation type="submission" date="2020-05" db="EMBL/GenBank/DDBJ databases">
        <authorList>
            <person name="Chiriac C."/>
            <person name="Salcher M."/>
            <person name="Ghai R."/>
            <person name="Kavagutti S V."/>
        </authorList>
    </citation>
    <scope>NUCLEOTIDE SEQUENCE</scope>
</reference>
<organism evidence="2">
    <name type="scientific">freshwater metagenome</name>
    <dbReference type="NCBI Taxonomy" id="449393"/>
    <lineage>
        <taxon>unclassified sequences</taxon>
        <taxon>metagenomes</taxon>
        <taxon>ecological metagenomes</taxon>
    </lineage>
</organism>
<accession>A0A6J6PH34</accession>
<gene>
    <name evidence="2" type="ORF">UFOPK2589_00664</name>
</gene>
<protein>
    <submittedName>
        <fullName evidence="2">Unannotated protein</fullName>
    </submittedName>
</protein>
<evidence type="ECO:0000256" key="1">
    <source>
        <dbReference type="SAM" id="Phobius"/>
    </source>
</evidence>
<dbReference type="EMBL" id="CAEZXT010000032">
    <property type="protein sequence ID" value="CAB4697862.1"/>
    <property type="molecule type" value="Genomic_DNA"/>
</dbReference>
<keyword evidence="1" id="KW-0472">Membrane</keyword>
<sequence length="66" mass="7187">MAHLAVLSATNNMLSRSNAKWKPGLNLRPPETEMFALLARILAIFSIAAASSFLVRMIPTKLCVTS</sequence>
<feature type="transmembrane region" description="Helical" evidence="1">
    <location>
        <begin position="35"/>
        <end position="55"/>
    </location>
</feature>
<dbReference type="AlphaFoldDB" id="A0A6J6PH34"/>
<proteinExistence type="predicted"/>
<name>A0A6J6PH34_9ZZZZ</name>
<evidence type="ECO:0000313" key="2">
    <source>
        <dbReference type="EMBL" id="CAB4697862.1"/>
    </source>
</evidence>
<keyword evidence="1" id="KW-0812">Transmembrane</keyword>
<keyword evidence="1" id="KW-1133">Transmembrane helix</keyword>